<proteinExistence type="predicted"/>
<evidence type="ECO:0000313" key="1">
    <source>
        <dbReference type="EMBL" id="DAE30907.1"/>
    </source>
</evidence>
<reference evidence="1" key="1">
    <citation type="journal article" date="2021" name="Proc. Natl. Acad. Sci. U.S.A.">
        <title>A Catalog of Tens of Thousands of Viruses from Human Metagenomes Reveals Hidden Associations with Chronic Diseases.</title>
        <authorList>
            <person name="Tisza M.J."/>
            <person name="Buck C.B."/>
        </authorList>
    </citation>
    <scope>NUCLEOTIDE SEQUENCE</scope>
    <source>
        <strain evidence="1">CtML55</strain>
    </source>
</reference>
<accession>A0A8S5RIB1</accession>
<dbReference type="EMBL" id="BK059105">
    <property type="protein sequence ID" value="DAE30907.1"/>
    <property type="molecule type" value="Genomic_DNA"/>
</dbReference>
<organism evidence="1">
    <name type="scientific">virus sp. ctML55</name>
    <dbReference type="NCBI Taxonomy" id="2827627"/>
    <lineage>
        <taxon>Viruses</taxon>
    </lineage>
</organism>
<protein>
    <submittedName>
        <fullName evidence="1">Uncharacterized protein</fullName>
    </submittedName>
</protein>
<name>A0A8S5RIB1_9VIRU</name>
<sequence length="111" mass="12199">MISFYLLRKYSGVGIIQISNIALYGESEIVLLNPFNSHTIEVIYFSPLTSIVGIYVRSVPNPIISESVTFLTSSLSFLFFQASLNPNKEVNAGSVTLPPNITELCILVIIS</sequence>